<dbReference type="Gene3D" id="3.40.50.150">
    <property type="entry name" value="Vaccinia Virus protein VP39"/>
    <property type="match status" value="1"/>
</dbReference>
<dbReference type="RefSeq" id="WP_244453068.1">
    <property type="nucleotide sequence ID" value="NZ_JAALLH010000001.1"/>
</dbReference>
<evidence type="ECO:0000313" key="13">
    <source>
        <dbReference type="Proteomes" id="UP000536624"/>
    </source>
</evidence>
<evidence type="ECO:0000256" key="9">
    <source>
        <dbReference type="ARBA" id="ARBA00030757"/>
    </source>
</evidence>
<evidence type="ECO:0000313" key="12">
    <source>
        <dbReference type="EMBL" id="NIY65315.1"/>
    </source>
</evidence>
<evidence type="ECO:0000256" key="7">
    <source>
        <dbReference type="ARBA" id="ARBA00022679"/>
    </source>
</evidence>
<dbReference type="SUPFAM" id="SSF53335">
    <property type="entry name" value="S-adenosyl-L-methionine-dependent methyltransferases"/>
    <property type="match status" value="1"/>
</dbReference>
<dbReference type="Pfam" id="PF01135">
    <property type="entry name" value="PCMT"/>
    <property type="match status" value="1"/>
</dbReference>
<proteinExistence type="inferred from homology"/>
<comment type="subcellular location">
    <subcellularLocation>
        <location evidence="1">Cytoplasm</location>
    </subcellularLocation>
</comment>
<dbReference type="AlphaFoldDB" id="A0A7X6AX32"/>
<gene>
    <name evidence="12" type="ORF">SMALB_3301</name>
</gene>
<dbReference type="CDD" id="cd02440">
    <property type="entry name" value="AdoMet_MTases"/>
    <property type="match status" value="1"/>
</dbReference>
<evidence type="ECO:0000256" key="8">
    <source>
        <dbReference type="ARBA" id="ARBA00022691"/>
    </source>
</evidence>
<accession>A0A7X6AX32</accession>
<evidence type="ECO:0000256" key="6">
    <source>
        <dbReference type="ARBA" id="ARBA00022603"/>
    </source>
</evidence>
<name>A0A7X6AX32_STRMQ</name>
<comment type="caution">
    <text evidence="12">The sequence shown here is derived from an EMBL/GenBank/DDBJ whole genome shotgun (WGS) entry which is preliminary data.</text>
</comment>
<dbReference type="GO" id="GO:0032259">
    <property type="term" value="P:methylation"/>
    <property type="evidence" value="ECO:0007669"/>
    <property type="project" value="UniProtKB-KW"/>
</dbReference>
<evidence type="ECO:0000256" key="4">
    <source>
        <dbReference type="ARBA" id="ARBA00013346"/>
    </source>
</evidence>
<dbReference type="GO" id="GO:0005737">
    <property type="term" value="C:cytoplasm"/>
    <property type="evidence" value="ECO:0007669"/>
    <property type="project" value="UniProtKB-SubCell"/>
</dbReference>
<dbReference type="PANTHER" id="PTHR11579:SF0">
    <property type="entry name" value="PROTEIN-L-ISOASPARTATE(D-ASPARTATE) O-METHYLTRANSFERASE"/>
    <property type="match status" value="1"/>
</dbReference>
<organism evidence="12 13">
    <name type="scientific">Streptomyces malaysiensis</name>
    <dbReference type="NCBI Taxonomy" id="92644"/>
    <lineage>
        <taxon>Bacteria</taxon>
        <taxon>Bacillati</taxon>
        <taxon>Actinomycetota</taxon>
        <taxon>Actinomycetes</taxon>
        <taxon>Kitasatosporales</taxon>
        <taxon>Streptomycetaceae</taxon>
        <taxon>Streptomyces</taxon>
        <taxon>Streptomyces violaceusniger group</taxon>
    </lineage>
</organism>
<dbReference type="GO" id="GO:0004719">
    <property type="term" value="F:protein-L-isoaspartate (D-aspartate) O-methyltransferase activity"/>
    <property type="evidence" value="ECO:0007669"/>
    <property type="project" value="UniProtKB-EC"/>
</dbReference>
<keyword evidence="6 12" id="KW-0489">Methyltransferase</keyword>
<keyword evidence="5" id="KW-0963">Cytoplasm</keyword>
<dbReference type="EMBL" id="JAALLH010000001">
    <property type="protein sequence ID" value="NIY65315.1"/>
    <property type="molecule type" value="Genomic_DNA"/>
</dbReference>
<evidence type="ECO:0000256" key="1">
    <source>
        <dbReference type="ARBA" id="ARBA00004496"/>
    </source>
</evidence>
<dbReference type="EC" id="2.1.1.77" evidence="3"/>
<evidence type="ECO:0000256" key="3">
    <source>
        <dbReference type="ARBA" id="ARBA00011890"/>
    </source>
</evidence>
<evidence type="ECO:0000256" key="5">
    <source>
        <dbReference type="ARBA" id="ARBA00022490"/>
    </source>
</evidence>
<dbReference type="Proteomes" id="UP000536624">
    <property type="component" value="Unassembled WGS sequence"/>
</dbReference>
<evidence type="ECO:0000256" key="11">
    <source>
        <dbReference type="ARBA" id="ARBA00031350"/>
    </source>
</evidence>
<dbReference type="InterPro" id="IPR000682">
    <property type="entry name" value="PCMT"/>
</dbReference>
<keyword evidence="7 12" id="KW-0808">Transferase</keyword>
<keyword evidence="8" id="KW-0949">S-adenosyl-L-methionine</keyword>
<evidence type="ECO:0000256" key="2">
    <source>
        <dbReference type="ARBA" id="ARBA00005369"/>
    </source>
</evidence>
<protein>
    <recommendedName>
        <fullName evidence="4">Protein-L-isoaspartate O-methyltransferase</fullName>
        <ecNumber evidence="3">2.1.1.77</ecNumber>
    </recommendedName>
    <alternativeName>
        <fullName evidence="11">L-isoaspartyl protein carboxyl methyltransferase</fullName>
    </alternativeName>
    <alternativeName>
        <fullName evidence="9">Protein L-isoaspartyl methyltransferase</fullName>
    </alternativeName>
    <alternativeName>
        <fullName evidence="10">Protein-beta-aspartate methyltransferase</fullName>
    </alternativeName>
</protein>
<comment type="similarity">
    <text evidence="2">Belongs to the methyltransferase superfamily. L-isoaspartyl/D-aspartyl protein methyltransferase family.</text>
</comment>
<dbReference type="InterPro" id="IPR029063">
    <property type="entry name" value="SAM-dependent_MTases_sf"/>
</dbReference>
<dbReference type="PANTHER" id="PTHR11579">
    <property type="entry name" value="PROTEIN-L-ISOASPARTATE O-METHYLTRANSFERASE"/>
    <property type="match status" value="1"/>
</dbReference>
<reference evidence="12 13" key="1">
    <citation type="submission" date="2020-02" db="EMBL/GenBank/DDBJ databases">
        <title>Streptomyces malaysiensis DSM14702 (JHCC583434, PFL_A843) Genome sequencing and assembly.</title>
        <authorList>
            <person name="Samborskyy M."/>
        </authorList>
    </citation>
    <scope>NUCLEOTIDE SEQUENCE [LARGE SCALE GENOMIC DNA]</scope>
    <source>
        <strain evidence="12 13">DSM 14702</strain>
    </source>
</reference>
<sequence>MTGATPLTPGGMADLAQRVSDGGHLPAAWLGAFTRVDRAGFLPDRIWVRVADGYEPVDRATEPDRWRKLAYSDEALVIQVEDRPGAAVVRTPSSSASMPSVVATMLRALDVDDGQRVLEIGAGTGYNAALLSAKLGSERVTTVEVDPALADRARAALRSAGYRPAVLTADGVEGWPPGAPYDRVIATCAVHDVPRAWIEQTAPGGLIVLPWGTALRNGVLLRLTVEDGPDGPVASGPVVGDSAFMWLRAQAPEREVMAVVHGEADGSRTRLDPGFLGDDDAWFAAGVLVPGCRSAVGPGLDGEWTLWLADSASGSWASVDYEPDATDYEVWQRGPRLLWNELEAAHAWWTRAGRPTRTRFGLTVASAGQRVWLDRPDNVVPADVQGEGNAIPA</sequence>
<evidence type="ECO:0000256" key="10">
    <source>
        <dbReference type="ARBA" id="ARBA00031323"/>
    </source>
</evidence>